<dbReference type="PROSITE" id="PS00894">
    <property type="entry name" value="HTH_DEOR_1"/>
    <property type="match status" value="1"/>
</dbReference>
<evidence type="ECO:0000256" key="3">
    <source>
        <dbReference type="ARBA" id="ARBA00023163"/>
    </source>
</evidence>
<dbReference type="GO" id="GO:0003700">
    <property type="term" value="F:DNA-binding transcription factor activity"/>
    <property type="evidence" value="ECO:0007669"/>
    <property type="project" value="InterPro"/>
</dbReference>
<dbReference type="Proteomes" id="UP000654257">
    <property type="component" value="Unassembled WGS sequence"/>
</dbReference>
<keyword evidence="2" id="KW-0238">DNA-binding</keyword>
<keyword evidence="6" id="KW-1185">Reference proteome</keyword>
<sequence length="313" mass="34098">MSEPSSRMLALLSLLQVPRDWPGTLLADRLGVSPRTIRRDVDRLRELGYNVAALRGSDGGYRLDAGSQIPPLLLDDDQVIALTVALQVVPALGADIGDAADRALATLRRVMPSRIRHRVAGFTVTAMPANQNADLVAPDVLRVLASASHAHEIVRFDYQTGPSRRVEPHGVVASNSRWYLVAFDLDRNDWRSFRVDRIIPKMPTGLRFSPRPTPGGSAVEFLRRRFRGSDDGEWSCVGQATMHIDASAIAPYIGDGSVEDLGTDTCRVQLGAWSWNAVAAKLAQFDADFEDASPPELQQAVVRLGARLSAGGR</sequence>
<dbReference type="InterPro" id="IPR013196">
    <property type="entry name" value="HTH_11"/>
</dbReference>
<dbReference type="AlphaFoldDB" id="A0A917CUA0"/>
<organism evidence="5 6">
    <name type="scientific">Rhodococcoides trifolii</name>
    <dbReference type="NCBI Taxonomy" id="908250"/>
    <lineage>
        <taxon>Bacteria</taxon>
        <taxon>Bacillati</taxon>
        <taxon>Actinomycetota</taxon>
        <taxon>Actinomycetes</taxon>
        <taxon>Mycobacteriales</taxon>
        <taxon>Nocardiaceae</taxon>
        <taxon>Rhodococcoides</taxon>
    </lineage>
</organism>
<dbReference type="GO" id="GO:0003677">
    <property type="term" value="F:DNA binding"/>
    <property type="evidence" value="ECO:0007669"/>
    <property type="project" value="UniProtKB-KW"/>
</dbReference>
<dbReference type="RefSeq" id="WP_188543648.1">
    <property type="nucleotide sequence ID" value="NZ_BMCU01000001.1"/>
</dbReference>
<evidence type="ECO:0000256" key="1">
    <source>
        <dbReference type="ARBA" id="ARBA00023015"/>
    </source>
</evidence>
<dbReference type="EMBL" id="BMCU01000001">
    <property type="protein sequence ID" value="GGF99068.1"/>
    <property type="molecule type" value="Genomic_DNA"/>
</dbReference>
<evidence type="ECO:0000256" key="2">
    <source>
        <dbReference type="ARBA" id="ARBA00023125"/>
    </source>
</evidence>
<dbReference type="PANTHER" id="PTHR34580:SF3">
    <property type="entry name" value="PROTEIN PAFB"/>
    <property type="match status" value="1"/>
</dbReference>
<dbReference type="InterPro" id="IPR018356">
    <property type="entry name" value="Tscrpt_reg_HTH_DeoR_CS"/>
</dbReference>
<evidence type="ECO:0000313" key="5">
    <source>
        <dbReference type="EMBL" id="GGF99068.1"/>
    </source>
</evidence>
<dbReference type="InterPro" id="IPR028349">
    <property type="entry name" value="PafC-like"/>
</dbReference>
<dbReference type="PIRSF" id="PIRSF016838">
    <property type="entry name" value="PafC"/>
    <property type="match status" value="1"/>
</dbReference>
<comment type="caution">
    <text evidence="5">The sequence shown here is derived from an EMBL/GenBank/DDBJ whole genome shotgun (WGS) entry which is preliminary data.</text>
</comment>
<reference evidence="5" key="1">
    <citation type="journal article" date="2014" name="Int. J. Syst. Evol. Microbiol.">
        <title>Complete genome sequence of Corynebacterium casei LMG S-19264T (=DSM 44701T), isolated from a smear-ripened cheese.</title>
        <authorList>
            <consortium name="US DOE Joint Genome Institute (JGI-PGF)"/>
            <person name="Walter F."/>
            <person name="Albersmeier A."/>
            <person name="Kalinowski J."/>
            <person name="Ruckert C."/>
        </authorList>
    </citation>
    <scope>NUCLEOTIDE SEQUENCE</scope>
    <source>
        <strain evidence="5">CCM 7905</strain>
    </source>
</reference>
<evidence type="ECO:0000313" key="6">
    <source>
        <dbReference type="Proteomes" id="UP000654257"/>
    </source>
</evidence>
<evidence type="ECO:0000259" key="4">
    <source>
        <dbReference type="PROSITE" id="PS51000"/>
    </source>
</evidence>
<dbReference type="InterPro" id="IPR026881">
    <property type="entry name" value="WYL_dom"/>
</dbReference>
<keyword evidence="1" id="KW-0805">Transcription regulation</keyword>
<dbReference type="PROSITE" id="PS52050">
    <property type="entry name" value="WYL"/>
    <property type="match status" value="1"/>
</dbReference>
<proteinExistence type="predicted"/>
<dbReference type="Pfam" id="PF13280">
    <property type="entry name" value="WYL"/>
    <property type="match status" value="1"/>
</dbReference>
<dbReference type="InterPro" id="IPR001034">
    <property type="entry name" value="DeoR_HTH"/>
</dbReference>
<name>A0A917CUA0_9NOCA</name>
<keyword evidence="3" id="KW-0804">Transcription</keyword>
<dbReference type="Pfam" id="PF08279">
    <property type="entry name" value="HTH_11"/>
    <property type="match status" value="1"/>
</dbReference>
<dbReference type="PROSITE" id="PS51000">
    <property type="entry name" value="HTH_DEOR_2"/>
    <property type="match status" value="1"/>
</dbReference>
<dbReference type="SUPFAM" id="SSF46785">
    <property type="entry name" value="Winged helix' DNA-binding domain"/>
    <property type="match status" value="1"/>
</dbReference>
<gene>
    <name evidence="5" type="ORF">GCM10007304_11180</name>
</gene>
<protein>
    <submittedName>
        <fullName evidence="5">DeoR family transcriptional regulator</fullName>
    </submittedName>
</protein>
<accession>A0A917CUA0</accession>
<dbReference type="InterPro" id="IPR036388">
    <property type="entry name" value="WH-like_DNA-bd_sf"/>
</dbReference>
<dbReference type="InterPro" id="IPR051534">
    <property type="entry name" value="CBASS_pafABC_assoc_protein"/>
</dbReference>
<feature type="domain" description="HTH deoR-type" evidence="4">
    <location>
        <begin position="4"/>
        <end position="63"/>
    </location>
</feature>
<reference evidence="5" key="2">
    <citation type="submission" date="2020-09" db="EMBL/GenBank/DDBJ databases">
        <authorList>
            <person name="Sun Q."/>
            <person name="Sedlacek I."/>
        </authorList>
    </citation>
    <scope>NUCLEOTIDE SEQUENCE</scope>
    <source>
        <strain evidence="5">CCM 7905</strain>
    </source>
</reference>
<dbReference type="PANTHER" id="PTHR34580">
    <property type="match status" value="1"/>
</dbReference>
<dbReference type="InterPro" id="IPR036390">
    <property type="entry name" value="WH_DNA-bd_sf"/>
</dbReference>
<dbReference type="Gene3D" id="1.10.10.10">
    <property type="entry name" value="Winged helix-like DNA-binding domain superfamily/Winged helix DNA-binding domain"/>
    <property type="match status" value="1"/>
</dbReference>